<dbReference type="GO" id="GO:0070192">
    <property type="term" value="P:chromosome organization involved in meiotic cell cycle"/>
    <property type="evidence" value="ECO:0007669"/>
    <property type="project" value="TreeGrafter"/>
</dbReference>
<dbReference type="GO" id="GO:0000722">
    <property type="term" value="P:telomere maintenance via recombination"/>
    <property type="evidence" value="ECO:0007669"/>
    <property type="project" value="TreeGrafter"/>
</dbReference>
<dbReference type="PANTHER" id="PTHR18867:SF12">
    <property type="entry name" value="DNA REPAIR PROTEIN RAD50"/>
    <property type="match status" value="1"/>
</dbReference>
<dbReference type="GO" id="GO:0030870">
    <property type="term" value="C:Mre11 complex"/>
    <property type="evidence" value="ECO:0007669"/>
    <property type="project" value="TreeGrafter"/>
</dbReference>
<gene>
    <name evidence="8" type="ORF">CGOC_LOCUS11847</name>
</gene>
<keyword evidence="4" id="KW-0067">ATP-binding</keyword>
<feature type="coiled-coil region" evidence="6">
    <location>
        <begin position="121"/>
        <end position="148"/>
    </location>
</feature>
<evidence type="ECO:0000313" key="8">
    <source>
        <dbReference type="EMBL" id="VDN31532.1"/>
    </source>
</evidence>
<sequence>MYEQWSEETKTRSCCPLCERKFSSKAGANELSGKLLDMSLSMPDDIQKLEKQVAEAEEKERSLANAVVYVDQCKCWVSWLNLTFQSDVSLMDSLFTSAQTLGNELNELRRRCKPSVHKQPLSELKKELSEKEESIASVSTELDEMQVTVAERNKLTTELHAFKERRIALGELTAQSAHLNET</sequence>
<keyword evidence="3" id="KW-0862">Zinc</keyword>
<dbReference type="OrthoDB" id="18797at2759"/>
<dbReference type="GO" id="GO:0043047">
    <property type="term" value="F:single-stranded telomeric DNA binding"/>
    <property type="evidence" value="ECO:0007669"/>
    <property type="project" value="TreeGrafter"/>
</dbReference>
<dbReference type="GO" id="GO:0005524">
    <property type="term" value="F:ATP binding"/>
    <property type="evidence" value="ECO:0007669"/>
    <property type="project" value="UniProtKB-KW"/>
</dbReference>
<evidence type="ECO:0000259" key="7">
    <source>
        <dbReference type="Pfam" id="PF04423"/>
    </source>
</evidence>
<feature type="domain" description="Zinc-hook" evidence="7">
    <location>
        <begin position="2"/>
        <end position="45"/>
    </location>
</feature>
<evidence type="ECO:0000256" key="3">
    <source>
        <dbReference type="ARBA" id="ARBA00022833"/>
    </source>
</evidence>
<organism evidence="8 9">
    <name type="scientific">Cylicostephanus goldi</name>
    <name type="common">Nematode worm</name>
    <dbReference type="NCBI Taxonomy" id="71465"/>
    <lineage>
        <taxon>Eukaryota</taxon>
        <taxon>Metazoa</taxon>
        <taxon>Ecdysozoa</taxon>
        <taxon>Nematoda</taxon>
        <taxon>Chromadorea</taxon>
        <taxon>Rhabditida</taxon>
        <taxon>Rhabditina</taxon>
        <taxon>Rhabditomorpha</taxon>
        <taxon>Strongyloidea</taxon>
        <taxon>Strongylidae</taxon>
        <taxon>Cylicostephanus</taxon>
    </lineage>
</organism>
<evidence type="ECO:0000256" key="4">
    <source>
        <dbReference type="ARBA" id="ARBA00022840"/>
    </source>
</evidence>
<dbReference type="GO" id="GO:0003691">
    <property type="term" value="F:double-stranded telomeric DNA binding"/>
    <property type="evidence" value="ECO:0007669"/>
    <property type="project" value="TreeGrafter"/>
</dbReference>
<proteinExistence type="predicted"/>
<keyword evidence="9" id="KW-1185">Reference proteome</keyword>
<dbReference type="Pfam" id="PF04423">
    <property type="entry name" value="Rad50_zn_hook"/>
    <property type="match status" value="1"/>
</dbReference>
<name>A0A3P7QHR6_CYLGO</name>
<evidence type="ECO:0000256" key="5">
    <source>
        <dbReference type="ARBA" id="ARBA00023054"/>
    </source>
</evidence>
<evidence type="ECO:0000256" key="6">
    <source>
        <dbReference type="SAM" id="Coils"/>
    </source>
</evidence>
<dbReference type="GO" id="GO:0051880">
    <property type="term" value="F:G-quadruplex DNA binding"/>
    <property type="evidence" value="ECO:0007669"/>
    <property type="project" value="TreeGrafter"/>
</dbReference>
<evidence type="ECO:0000256" key="1">
    <source>
        <dbReference type="ARBA" id="ARBA00022723"/>
    </source>
</evidence>
<evidence type="ECO:0000256" key="2">
    <source>
        <dbReference type="ARBA" id="ARBA00022741"/>
    </source>
</evidence>
<dbReference type="PANTHER" id="PTHR18867">
    <property type="entry name" value="RAD50"/>
    <property type="match status" value="1"/>
</dbReference>
<dbReference type="EMBL" id="UYRV01119096">
    <property type="protein sequence ID" value="VDN31532.1"/>
    <property type="molecule type" value="Genomic_DNA"/>
</dbReference>
<keyword evidence="1" id="KW-0479">Metal-binding</keyword>
<dbReference type="InterPro" id="IPR013134">
    <property type="entry name" value="Zn_hook_RAD50"/>
</dbReference>
<dbReference type="GO" id="GO:0046872">
    <property type="term" value="F:metal ion binding"/>
    <property type="evidence" value="ECO:0007669"/>
    <property type="project" value="UniProtKB-KW"/>
</dbReference>
<keyword evidence="2" id="KW-0547">Nucleotide-binding</keyword>
<dbReference type="Proteomes" id="UP000271889">
    <property type="component" value="Unassembled WGS sequence"/>
</dbReference>
<keyword evidence="5 6" id="KW-0175">Coiled coil</keyword>
<protein>
    <recommendedName>
        <fullName evidence="7">Zinc-hook domain-containing protein</fullName>
    </recommendedName>
</protein>
<dbReference type="GO" id="GO:0006302">
    <property type="term" value="P:double-strand break repair"/>
    <property type="evidence" value="ECO:0007669"/>
    <property type="project" value="TreeGrafter"/>
</dbReference>
<reference evidence="8 9" key="1">
    <citation type="submission" date="2018-11" db="EMBL/GenBank/DDBJ databases">
        <authorList>
            <consortium name="Pathogen Informatics"/>
        </authorList>
    </citation>
    <scope>NUCLEOTIDE SEQUENCE [LARGE SCALE GENOMIC DNA]</scope>
</reference>
<accession>A0A3P7QHR6</accession>
<dbReference type="AlphaFoldDB" id="A0A3P7QHR6"/>
<dbReference type="GO" id="GO:0007004">
    <property type="term" value="P:telomere maintenance via telomerase"/>
    <property type="evidence" value="ECO:0007669"/>
    <property type="project" value="TreeGrafter"/>
</dbReference>
<evidence type="ECO:0000313" key="9">
    <source>
        <dbReference type="Proteomes" id="UP000271889"/>
    </source>
</evidence>
<dbReference type="GO" id="GO:0000794">
    <property type="term" value="C:condensed nuclear chromosome"/>
    <property type="evidence" value="ECO:0007669"/>
    <property type="project" value="TreeGrafter"/>
</dbReference>
<feature type="non-terminal residue" evidence="8">
    <location>
        <position position="182"/>
    </location>
</feature>